<dbReference type="NCBIfam" id="NF009932">
    <property type="entry name" value="PRK13395.1"/>
    <property type="match status" value="1"/>
</dbReference>
<gene>
    <name evidence="5" type="ORF">EV695_1908</name>
</gene>
<dbReference type="GO" id="GO:0004848">
    <property type="term" value="F:ureidoglycolate hydrolase activity"/>
    <property type="evidence" value="ECO:0007669"/>
    <property type="project" value="InterPro"/>
</dbReference>
<evidence type="ECO:0000256" key="2">
    <source>
        <dbReference type="ARBA" id="ARBA00022631"/>
    </source>
</evidence>
<keyword evidence="6" id="KW-1185">Reference proteome</keyword>
<dbReference type="Gene3D" id="2.60.120.480">
    <property type="entry name" value="Ureidoglycolate hydrolase"/>
    <property type="match status" value="1"/>
</dbReference>
<accession>A0A4R1F687</accession>
<keyword evidence="2" id="KW-0659">Purine metabolism</keyword>
<reference evidence="5 6" key="1">
    <citation type="submission" date="2019-03" db="EMBL/GenBank/DDBJ databases">
        <title>Genomic Encyclopedia of Type Strains, Phase IV (KMG-IV): sequencing the most valuable type-strain genomes for metagenomic binning, comparative biology and taxonomic classification.</title>
        <authorList>
            <person name="Goeker M."/>
        </authorList>
    </citation>
    <scope>NUCLEOTIDE SEQUENCE [LARGE SCALE GENOMIC DNA]</scope>
    <source>
        <strain evidence="5 6">DSM 24830</strain>
    </source>
</reference>
<keyword evidence="3 5" id="KW-0456">Lyase</keyword>
<proteinExistence type="predicted"/>
<evidence type="ECO:0000256" key="3">
    <source>
        <dbReference type="ARBA" id="ARBA00023239"/>
    </source>
</evidence>
<dbReference type="InterPro" id="IPR047233">
    <property type="entry name" value="UAH_cupin"/>
</dbReference>
<dbReference type="PANTHER" id="PTHR21221">
    <property type="entry name" value="UREIDOGLYCOLATE HYDROLASE"/>
    <property type="match status" value="1"/>
</dbReference>
<dbReference type="Pfam" id="PF04115">
    <property type="entry name" value="Ureidogly_lyase"/>
    <property type="match status" value="1"/>
</dbReference>
<dbReference type="OrthoDB" id="9804602at2"/>
<dbReference type="CDD" id="cd20298">
    <property type="entry name" value="cupin_UAH"/>
    <property type="match status" value="1"/>
</dbReference>
<dbReference type="InterPro" id="IPR011051">
    <property type="entry name" value="RmlC_Cupin_sf"/>
</dbReference>
<comment type="catalytic activity">
    <reaction evidence="4">
        <text>(S)-ureidoglycolate = urea + glyoxylate</text>
        <dbReference type="Rhea" id="RHEA:11304"/>
        <dbReference type="ChEBI" id="CHEBI:16199"/>
        <dbReference type="ChEBI" id="CHEBI:36655"/>
        <dbReference type="ChEBI" id="CHEBI:57296"/>
        <dbReference type="EC" id="4.3.2.3"/>
    </reaction>
</comment>
<dbReference type="InterPro" id="IPR007247">
    <property type="entry name" value="Ureidogly_lyase"/>
</dbReference>
<name>A0A4R1F687_9GAMM</name>
<evidence type="ECO:0000313" key="5">
    <source>
        <dbReference type="EMBL" id="TCJ87398.1"/>
    </source>
</evidence>
<dbReference type="GO" id="GO:0000256">
    <property type="term" value="P:allantoin catabolic process"/>
    <property type="evidence" value="ECO:0007669"/>
    <property type="project" value="InterPro"/>
</dbReference>
<comment type="caution">
    <text evidence="5">The sequence shown here is derived from an EMBL/GenBank/DDBJ whole genome shotgun (WGS) entry which is preliminary data.</text>
</comment>
<dbReference type="PANTHER" id="PTHR21221:SF1">
    <property type="entry name" value="UREIDOGLYCOLATE LYASE"/>
    <property type="match status" value="1"/>
</dbReference>
<dbReference type="AlphaFoldDB" id="A0A4R1F687"/>
<sequence>MIELTAKPLTAQAFSAFGDVVDIESASKTFSMNYDMATRYYDLADIDVNDNGGNTCISLVKSKAVKLPFEATMMEYHPFGSQLFHPLGNIPFLILVAPPAEKLDIDKLELFISNGRQGVNYRKGAWHHYLIPLQEDSDFIVVDHIADDDNCVETELDTKVVLKL</sequence>
<dbReference type="RefSeq" id="WP_131905675.1">
    <property type="nucleotide sequence ID" value="NZ_BAAAFU010000004.1"/>
</dbReference>
<dbReference type="InterPro" id="IPR024060">
    <property type="entry name" value="Ureidoglycolate_lyase_dom_sf"/>
</dbReference>
<dbReference type="GO" id="GO:0006144">
    <property type="term" value="P:purine nucleobase metabolic process"/>
    <property type="evidence" value="ECO:0007669"/>
    <property type="project" value="UniProtKB-KW"/>
</dbReference>
<dbReference type="PIRSF" id="PIRSF017306">
    <property type="entry name" value="Ureidogly_hydro"/>
    <property type="match status" value="1"/>
</dbReference>
<dbReference type="Proteomes" id="UP000294887">
    <property type="component" value="Unassembled WGS sequence"/>
</dbReference>
<dbReference type="EMBL" id="SMFQ01000003">
    <property type="protein sequence ID" value="TCJ87398.1"/>
    <property type="molecule type" value="Genomic_DNA"/>
</dbReference>
<evidence type="ECO:0000313" key="6">
    <source>
        <dbReference type="Proteomes" id="UP000294887"/>
    </source>
</evidence>
<evidence type="ECO:0000256" key="1">
    <source>
        <dbReference type="ARBA" id="ARBA00011738"/>
    </source>
</evidence>
<dbReference type="SUPFAM" id="SSF51182">
    <property type="entry name" value="RmlC-like cupins"/>
    <property type="match status" value="1"/>
</dbReference>
<organism evidence="5 6">
    <name type="scientific">Cocleimonas flava</name>
    <dbReference type="NCBI Taxonomy" id="634765"/>
    <lineage>
        <taxon>Bacteria</taxon>
        <taxon>Pseudomonadati</taxon>
        <taxon>Pseudomonadota</taxon>
        <taxon>Gammaproteobacteria</taxon>
        <taxon>Thiotrichales</taxon>
        <taxon>Thiotrichaceae</taxon>
        <taxon>Cocleimonas</taxon>
    </lineage>
</organism>
<comment type="subunit">
    <text evidence="1">Homodimer.</text>
</comment>
<evidence type="ECO:0000256" key="4">
    <source>
        <dbReference type="ARBA" id="ARBA00047684"/>
    </source>
</evidence>
<protein>
    <submittedName>
        <fullName evidence="5">Ureidoglycolate lyase</fullName>
    </submittedName>
</protein>
<dbReference type="GO" id="GO:0050385">
    <property type="term" value="F:ureidoglycolate lyase activity"/>
    <property type="evidence" value="ECO:0007669"/>
    <property type="project" value="UniProtKB-EC"/>
</dbReference>